<evidence type="ECO:0000313" key="1">
    <source>
        <dbReference type="EMBL" id="MPN18113.1"/>
    </source>
</evidence>
<proteinExistence type="predicted"/>
<comment type="caution">
    <text evidence="1">The sequence shown here is derived from an EMBL/GenBank/DDBJ whole genome shotgun (WGS) entry which is preliminary data.</text>
</comment>
<accession>A0A645G1N8</accession>
<reference evidence="1" key="1">
    <citation type="submission" date="2019-08" db="EMBL/GenBank/DDBJ databases">
        <authorList>
            <person name="Kucharzyk K."/>
            <person name="Murdoch R.W."/>
            <person name="Higgins S."/>
            <person name="Loffler F."/>
        </authorList>
    </citation>
    <scope>NUCLEOTIDE SEQUENCE</scope>
</reference>
<organism evidence="1">
    <name type="scientific">bioreactor metagenome</name>
    <dbReference type="NCBI Taxonomy" id="1076179"/>
    <lineage>
        <taxon>unclassified sequences</taxon>
        <taxon>metagenomes</taxon>
        <taxon>ecological metagenomes</taxon>
    </lineage>
</organism>
<dbReference type="AlphaFoldDB" id="A0A645G1N8"/>
<name>A0A645G1N8_9ZZZZ</name>
<sequence length="83" mass="9627">MIEEETNFSLLGLINDERFRDDNGASFLIDRILKEHISEKSFSFMGGNIRGIEVFFKSFGSQLQEYAVIENSVKDLMAHFFKK</sequence>
<dbReference type="EMBL" id="VSSQ01065373">
    <property type="protein sequence ID" value="MPN18113.1"/>
    <property type="molecule type" value="Genomic_DNA"/>
</dbReference>
<gene>
    <name evidence="1" type="ORF">SDC9_165471</name>
</gene>
<protein>
    <submittedName>
        <fullName evidence="1">Uncharacterized protein</fullName>
    </submittedName>
</protein>